<dbReference type="STRING" id="1993.SAMN04489713_10795"/>
<keyword evidence="2" id="KW-1185">Reference proteome</keyword>
<dbReference type="AlphaFoldDB" id="A0A1I5I4P9"/>
<evidence type="ECO:0000313" key="1">
    <source>
        <dbReference type="EMBL" id="SFO55051.1"/>
    </source>
</evidence>
<protein>
    <submittedName>
        <fullName evidence="1">Uncharacterized protein</fullName>
    </submittedName>
</protein>
<evidence type="ECO:0000313" key="2">
    <source>
        <dbReference type="Proteomes" id="UP000183413"/>
    </source>
</evidence>
<dbReference type="InParanoid" id="A0A1I5I4P9"/>
<dbReference type="InterPro" id="IPR011042">
    <property type="entry name" value="6-blade_b-propeller_TolB-like"/>
</dbReference>
<sequence>MINGTTCRLRSIACTWSDSTALYESKTSVDGGRALTYVQVGGNPGLWKLDLKTGRRTRLTHNADWQEDHGDSPDGRWSVTTIDSRGSHYLDYLSLMPYRSFFDAWEISPVATSPWAEPSGAYARRSLRRRGGR</sequence>
<dbReference type="RefSeq" id="WP_075021915.1">
    <property type="nucleotide sequence ID" value="NZ_FOVH01000007.1"/>
</dbReference>
<dbReference type="Proteomes" id="UP000183413">
    <property type="component" value="Unassembled WGS sequence"/>
</dbReference>
<accession>A0A1I5I4P9</accession>
<dbReference type="EMBL" id="FOVH01000007">
    <property type="protein sequence ID" value="SFO55051.1"/>
    <property type="molecule type" value="Genomic_DNA"/>
</dbReference>
<dbReference type="SUPFAM" id="SSF69304">
    <property type="entry name" value="Tricorn protease N-terminal domain"/>
    <property type="match status" value="1"/>
</dbReference>
<organism evidence="1 2">
    <name type="scientific">Actinomadura madurae</name>
    <dbReference type="NCBI Taxonomy" id="1993"/>
    <lineage>
        <taxon>Bacteria</taxon>
        <taxon>Bacillati</taxon>
        <taxon>Actinomycetota</taxon>
        <taxon>Actinomycetes</taxon>
        <taxon>Streptosporangiales</taxon>
        <taxon>Thermomonosporaceae</taxon>
        <taxon>Actinomadura</taxon>
    </lineage>
</organism>
<name>A0A1I5I4P9_9ACTN</name>
<reference evidence="1 2" key="1">
    <citation type="submission" date="2016-10" db="EMBL/GenBank/DDBJ databases">
        <authorList>
            <person name="de Groot N.N."/>
        </authorList>
    </citation>
    <scope>NUCLEOTIDE SEQUENCE [LARGE SCALE GENOMIC DNA]</scope>
    <source>
        <strain evidence="1 2">DSM 43067</strain>
    </source>
</reference>
<proteinExistence type="predicted"/>
<gene>
    <name evidence="1" type="ORF">SAMN04489713_10795</name>
</gene>
<dbReference type="eggNOG" id="COG0823">
    <property type="taxonomic scope" value="Bacteria"/>
</dbReference>
<dbReference type="Gene3D" id="2.120.10.30">
    <property type="entry name" value="TolB, C-terminal domain"/>
    <property type="match status" value="1"/>
</dbReference>